<dbReference type="PANTHER" id="PTHR36768:SF1">
    <property type="entry name" value="ATP-DEPENDENT HELICASE_DEOXYRIBONUCLEASE SUBUNIT B"/>
    <property type="match status" value="1"/>
</dbReference>
<evidence type="ECO:0000313" key="2">
    <source>
        <dbReference type="Proteomes" id="UP001054252"/>
    </source>
</evidence>
<evidence type="ECO:0000313" key="1">
    <source>
        <dbReference type="EMBL" id="GKV02258.1"/>
    </source>
</evidence>
<dbReference type="EMBL" id="BPVZ01000018">
    <property type="protein sequence ID" value="GKV02258.1"/>
    <property type="molecule type" value="Genomic_DNA"/>
</dbReference>
<keyword evidence="2" id="KW-1185">Reference proteome</keyword>
<dbReference type="PANTHER" id="PTHR36768">
    <property type="entry name" value="ATP-DEPENDENT HELICASE/DEOXYRIBONUCLEASE SUBUNIT B"/>
    <property type="match status" value="1"/>
</dbReference>
<dbReference type="Proteomes" id="UP001054252">
    <property type="component" value="Unassembled WGS sequence"/>
</dbReference>
<proteinExistence type="predicted"/>
<accession>A0AAV5IWM6</accession>
<organism evidence="1 2">
    <name type="scientific">Rubroshorea leprosula</name>
    <dbReference type="NCBI Taxonomy" id="152421"/>
    <lineage>
        <taxon>Eukaryota</taxon>
        <taxon>Viridiplantae</taxon>
        <taxon>Streptophyta</taxon>
        <taxon>Embryophyta</taxon>
        <taxon>Tracheophyta</taxon>
        <taxon>Spermatophyta</taxon>
        <taxon>Magnoliopsida</taxon>
        <taxon>eudicotyledons</taxon>
        <taxon>Gunneridae</taxon>
        <taxon>Pentapetalae</taxon>
        <taxon>rosids</taxon>
        <taxon>malvids</taxon>
        <taxon>Malvales</taxon>
        <taxon>Dipterocarpaceae</taxon>
        <taxon>Rubroshorea</taxon>
    </lineage>
</organism>
<name>A0AAV5IWM6_9ROSI</name>
<protein>
    <submittedName>
        <fullName evidence="1">Uncharacterized protein</fullName>
    </submittedName>
</protein>
<sequence length="199" mass="22535">MVIGQFPTTAKRLMTNDSAAVNFTVTSFSSITSVYRPGDVVPMSKMVQYYSVRIPISPFITPTSSNVPPFSLFLLCDIKSLDFMVSVHNRLIPMAKPTGYTGADPYKILYFSFTRTDIEIHPDIRKQFWDPQRWPKHVLVRYTWGGTVRDRGDFWILCAIWIGFVMETVAEAACLEEWLRLSDGTLIKLSTASASFKGS</sequence>
<reference evidence="1 2" key="1">
    <citation type="journal article" date="2021" name="Commun. Biol.">
        <title>The genome of Shorea leprosula (Dipterocarpaceae) highlights the ecological relevance of drought in aseasonal tropical rainforests.</title>
        <authorList>
            <person name="Ng K.K.S."/>
            <person name="Kobayashi M.J."/>
            <person name="Fawcett J.A."/>
            <person name="Hatakeyama M."/>
            <person name="Paape T."/>
            <person name="Ng C.H."/>
            <person name="Ang C.C."/>
            <person name="Tnah L.H."/>
            <person name="Lee C.T."/>
            <person name="Nishiyama T."/>
            <person name="Sese J."/>
            <person name="O'Brien M.J."/>
            <person name="Copetti D."/>
            <person name="Mohd Noor M.I."/>
            <person name="Ong R.C."/>
            <person name="Putra M."/>
            <person name="Sireger I.Z."/>
            <person name="Indrioko S."/>
            <person name="Kosugi Y."/>
            <person name="Izuno A."/>
            <person name="Isagi Y."/>
            <person name="Lee S.L."/>
            <person name="Shimizu K.K."/>
        </authorList>
    </citation>
    <scope>NUCLEOTIDE SEQUENCE [LARGE SCALE GENOMIC DNA]</scope>
    <source>
        <strain evidence="1">214</strain>
    </source>
</reference>
<gene>
    <name evidence="1" type="ORF">SLEP1_g14715</name>
</gene>
<dbReference type="AlphaFoldDB" id="A0AAV5IWM6"/>
<comment type="caution">
    <text evidence="1">The sequence shown here is derived from an EMBL/GenBank/DDBJ whole genome shotgun (WGS) entry which is preliminary data.</text>
</comment>